<proteinExistence type="predicted"/>
<organism evidence="1 2">
    <name type="scientific">Catharanthus roseus</name>
    <name type="common">Madagascar periwinkle</name>
    <name type="synonym">Vinca rosea</name>
    <dbReference type="NCBI Taxonomy" id="4058"/>
    <lineage>
        <taxon>Eukaryota</taxon>
        <taxon>Viridiplantae</taxon>
        <taxon>Streptophyta</taxon>
        <taxon>Embryophyta</taxon>
        <taxon>Tracheophyta</taxon>
        <taxon>Spermatophyta</taxon>
        <taxon>Magnoliopsida</taxon>
        <taxon>eudicotyledons</taxon>
        <taxon>Gunneridae</taxon>
        <taxon>Pentapetalae</taxon>
        <taxon>asterids</taxon>
        <taxon>lamiids</taxon>
        <taxon>Gentianales</taxon>
        <taxon>Apocynaceae</taxon>
        <taxon>Rauvolfioideae</taxon>
        <taxon>Vinceae</taxon>
        <taxon>Catharanthinae</taxon>
        <taxon>Catharanthus</taxon>
    </lineage>
</organism>
<reference evidence="2" key="1">
    <citation type="journal article" date="2023" name="Nat. Plants">
        <title>Single-cell RNA sequencing provides a high-resolution roadmap for understanding the multicellular compartmentation of specialized metabolism.</title>
        <authorList>
            <person name="Sun S."/>
            <person name="Shen X."/>
            <person name="Li Y."/>
            <person name="Li Y."/>
            <person name="Wang S."/>
            <person name="Li R."/>
            <person name="Zhang H."/>
            <person name="Shen G."/>
            <person name="Guo B."/>
            <person name="Wei J."/>
            <person name="Xu J."/>
            <person name="St-Pierre B."/>
            <person name="Chen S."/>
            <person name="Sun C."/>
        </authorList>
    </citation>
    <scope>NUCLEOTIDE SEQUENCE [LARGE SCALE GENOMIC DNA]</scope>
</reference>
<accession>A0ACC0BA97</accession>
<keyword evidence="2" id="KW-1185">Reference proteome</keyword>
<dbReference type="EMBL" id="CM044704">
    <property type="protein sequence ID" value="KAI5669572.1"/>
    <property type="molecule type" value="Genomic_DNA"/>
</dbReference>
<name>A0ACC0BA97_CATRO</name>
<evidence type="ECO:0000313" key="1">
    <source>
        <dbReference type="EMBL" id="KAI5669572.1"/>
    </source>
</evidence>
<comment type="caution">
    <text evidence="1">The sequence shown here is derived from an EMBL/GenBank/DDBJ whole genome shotgun (WGS) entry which is preliminary data.</text>
</comment>
<dbReference type="Proteomes" id="UP001060085">
    <property type="component" value="Linkage Group LG04"/>
</dbReference>
<sequence length="357" mass="41428">MEKRFKIWVYKEGEPPLFHIGPSKDIYSIEGQFIGELEDENSPFIAHHPDEALAFFFPVSVTEIRLNLYLPAGDYDRGRLQRVFTDYVYVLSNKYQYWNRSNGADHFFVGCHDWVIKNIICFFFLVDEKQAPFVSQENSKLFGNMIRVLCNANTSEGFEPSRDVALVEINIPYSSLGPPLIDQSQLPPPINRSILAFFAGGPHGLVRKTLFEYWKGKDKDIQVHEYLPKHNKNPSEYFEIMRKTKYCLCPSGYEVASPRVVESIYSGCVPVIISDGYVLPFSEVLDWSQFSVHIPVAKIPEMKKILQGISIEEYLKKQKLVIEVQRHFVLHRPAQPFDLLYMILHSVWLRRLNIRIS</sequence>
<evidence type="ECO:0000313" key="2">
    <source>
        <dbReference type="Proteomes" id="UP001060085"/>
    </source>
</evidence>
<protein>
    <submittedName>
        <fullName evidence="1">Uncharacterized protein</fullName>
    </submittedName>
</protein>
<gene>
    <name evidence="1" type="ORF">M9H77_19425</name>
</gene>